<dbReference type="PROSITE" id="PS52016">
    <property type="entry name" value="TONB_DEPENDENT_REC_3"/>
    <property type="match status" value="1"/>
</dbReference>
<reference evidence="13 14" key="1">
    <citation type="journal article" date="2016" name="Int. J. Syst. Evol. Microbiol.">
        <title>Acidipila dinghuensis sp. nov., an acidobacterium isolated from forest soil.</title>
        <authorList>
            <person name="Jiang Y.W."/>
            <person name="Wang J."/>
            <person name="Chen M.H."/>
            <person name="Lv Y.Y."/>
            <person name="Qiu L.H."/>
        </authorList>
    </citation>
    <scope>NUCLEOTIDE SEQUENCE [LARGE SCALE GENOMIC DNA]</scope>
    <source>
        <strain evidence="13 14">DHOF10</strain>
    </source>
</reference>
<accession>A0A4Q1SAS9</accession>
<dbReference type="AlphaFoldDB" id="A0A4Q1SAS9"/>
<evidence type="ECO:0000259" key="12">
    <source>
        <dbReference type="Pfam" id="PF07715"/>
    </source>
</evidence>
<evidence type="ECO:0000256" key="8">
    <source>
        <dbReference type="PROSITE-ProRule" id="PRU01360"/>
    </source>
</evidence>
<dbReference type="Gene3D" id="2.40.170.20">
    <property type="entry name" value="TonB-dependent receptor, beta-barrel domain"/>
    <property type="match status" value="1"/>
</dbReference>
<evidence type="ECO:0000256" key="1">
    <source>
        <dbReference type="ARBA" id="ARBA00004571"/>
    </source>
</evidence>
<keyword evidence="6 8" id="KW-0472">Membrane</keyword>
<dbReference type="InterPro" id="IPR039426">
    <property type="entry name" value="TonB-dep_rcpt-like"/>
</dbReference>
<dbReference type="SUPFAM" id="SSF56935">
    <property type="entry name" value="Porins"/>
    <property type="match status" value="1"/>
</dbReference>
<keyword evidence="5 9" id="KW-0798">TonB box</keyword>
<comment type="caution">
    <text evidence="13">The sequence shown here is derived from an EMBL/GenBank/DDBJ whole genome shotgun (WGS) entry which is preliminary data.</text>
</comment>
<feature type="signal peptide" evidence="10">
    <location>
        <begin position="1"/>
        <end position="29"/>
    </location>
</feature>
<dbReference type="Proteomes" id="UP000290253">
    <property type="component" value="Unassembled WGS sequence"/>
</dbReference>
<feature type="chain" id="PRO_5020248288" evidence="10">
    <location>
        <begin position="30"/>
        <end position="978"/>
    </location>
</feature>
<feature type="domain" description="TonB-dependent receptor plug" evidence="12">
    <location>
        <begin position="141"/>
        <end position="242"/>
    </location>
</feature>
<dbReference type="NCBIfam" id="TIGR01782">
    <property type="entry name" value="TonB-Xanth-Caul"/>
    <property type="match status" value="1"/>
</dbReference>
<keyword evidence="13" id="KW-0675">Receptor</keyword>
<organism evidence="13 14">
    <name type="scientific">Silvibacterium dinghuense</name>
    <dbReference type="NCBI Taxonomy" id="1560006"/>
    <lineage>
        <taxon>Bacteria</taxon>
        <taxon>Pseudomonadati</taxon>
        <taxon>Acidobacteriota</taxon>
        <taxon>Terriglobia</taxon>
        <taxon>Terriglobales</taxon>
        <taxon>Acidobacteriaceae</taxon>
        <taxon>Silvibacterium</taxon>
    </lineage>
</organism>
<proteinExistence type="inferred from homology"/>
<keyword evidence="7 8" id="KW-0998">Cell outer membrane</keyword>
<dbReference type="SUPFAM" id="SSF49464">
    <property type="entry name" value="Carboxypeptidase regulatory domain-like"/>
    <property type="match status" value="1"/>
</dbReference>
<dbReference type="Pfam" id="PF07715">
    <property type="entry name" value="Plug"/>
    <property type="match status" value="1"/>
</dbReference>
<keyword evidence="3 8" id="KW-1134">Transmembrane beta strand</keyword>
<evidence type="ECO:0000256" key="5">
    <source>
        <dbReference type="ARBA" id="ARBA00023077"/>
    </source>
</evidence>
<evidence type="ECO:0000256" key="2">
    <source>
        <dbReference type="ARBA" id="ARBA00022448"/>
    </source>
</evidence>
<evidence type="ECO:0000256" key="6">
    <source>
        <dbReference type="ARBA" id="ARBA00023136"/>
    </source>
</evidence>
<keyword evidence="10" id="KW-0732">Signal</keyword>
<evidence type="ECO:0000259" key="11">
    <source>
        <dbReference type="Pfam" id="PF00593"/>
    </source>
</evidence>
<dbReference type="Pfam" id="PF13620">
    <property type="entry name" value="CarboxypepD_reg"/>
    <property type="match status" value="1"/>
</dbReference>
<dbReference type="InterPro" id="IPR008969">
    <property type="entry name" value="CarboxyPept-like_regulatory"/>
</dbReference>
<dbReference type="InterPro" id="IPR000531">
    <property type="entry name" value="Beta-barrel_TonB"/>
</dbReference>
<dbReference type="InterPro" id="IPR036942">
    <property type="entry name" value="Beta-barrel_TonB_sf"/>
</dbReference>
<dbReference type="InterPro" id="IPR012910">
    <property type="entry name" value="Plug_dom"/>
</dbReference>
<name>A0A4Q1SAS9_9BACT</name>
<dbReference type="PANTHER" id="PTHR40980:SF4">
    <property type="entry name" value="TONB-DEPENDENT RECEPTOR-LIKE BETA-BARREL DOMAIN-CONTAINING PROTEIN"/>
    <property type="match status" value="1"/>
</dbReference>
<keyword evidence="4 8" id="KW-0812">Transmembrane</keyword>
<dbReference type="InterPro" id="IPR037066">
    <property type="entry name" value="Plug_dom_sf"/>
</dbReference>
<dbReference type="PANTHER" id="PTHR40980">
    <property type="entry name" value="PLUG DOMAIN-CONTAINING PROTEIN"/>
    <property type="match status" value="1"/>
</dbReference>
<protein>
    <submittedName>
        <fullName evidence="13">TonB-dependent receptor</fullName>
    </submittedName>
</protein>
<evidence type="ECO:0000313" key="13">
    <source>
        <dbReference type="EMBL" id="RXS94261.1"/>
    </source>
</evidence>
<gene>
    <name evidence="13" type="ORF">ESZ00_14245</name>
</gene>
<evidence type="ECO:0000256" key="10">
    <source>
        <dbReference type="SAM" id="SignalP"/>
    </source>
</evidence>
<dbReference type="Pfam" id="PF00593">
    <property type="entry name" value="TonB_dep_Rec_b-barrel"/>
    <property type="match status" value="1"/>
</dbReference>
<dbReference type="Gene3D" id="2.60.40.1120">
    <property type="entry name" value="Carboxypeptidase-like, regulatory domain"/>
    <property type="match status" value="1"/>
</dbReference>
<dbReference type="OrthoDB" id="99276at2"/>
<dbReference type="GO" id="GO:0009279">
    <property type="term" value="C:cell outer membrane"/>
    <property type="evidence" value="ECO:0007669"/>
    <property type="project" value="UniProtKB-SubCell"/>
</dbReference>
<sequence length="978" mass="106600">MQAGKRILICLLFVGLMLAKPGSSSSALAQSAKGSISGTVTDRSKAVIRNARVVISPGNTVAITNGLGNFTMIGLAAGSYTLTVTSPGFNPQAQVVALGVGQAQTLDVVLQVGSATEQVIVTEASGPTQTMTQAINEEITSANIVNVIPESEIVALPNANIADAVGRMPGVTLQRDEGEGVYVQVRGLDPRLTNVTIDGVTIPAPEVAIRQVDLATIPDDMVQSIELNKTLSANQDADGIGGSVNLVTKTAGTKPYFGIETTMGYTPIQSTRYMGKVDTTAGMRFGAAQRWGLIGGAEYDYNGRGINDIEPNPILNPDGSDTPDFNKITLREYRYDRLRWGGTSSLDYKLSDHSIIAAHFMLSDFKDWGDKWYYEIETNKAPSFYESLRRPDLAVGTFSLNGNHIFKNSWVHWGSAISRSRELNSGGNPEADFAPTSNALNNINFPAGGDGNVTGQASCTFDPNAQADIHRPRWSENCMVGSSPMYNLNNYGMTQFITTTGQAVELNLQEQAGMGINYHLGSLSSTFEFGGEFRNSHAFQYAWTPTYDTPTDANGNPTVLASLFQTGFTDPNYYDGSYHNGPFTDYYRMQAYVAQNQGQFPLDQTLTHFGSDSNNFDLIERVSAGYMMNTIDWPKFRLQAGLRLEATQVHSLGFTVNPTAGPNGDGLDDNGNWIGTSPTSTSKSYIDPLPSVQARWQVAQLTAIRAVYARGISRPNPYDLVPYLLDNGAGSVPRYAIGNPNEQPTHANNFDLLLEQELRPFGVIQTGYFYKQLIDPIVSVYLPYTTVNPDGSPDLAAQNINADNASIYGLEFSWQQRLNSLPGILSGLGMMLNYAYTGSHTHGIPGRTDAPPLIGQARHAFNIEPSYEYGRFEIHTGISYNGANDNAYQYFNNQADPSNNSAGLPNGPNGDNYFFPHLQVDAQVGARIWHGLQAHIDGLNLTNEVFGFYNGSPQYMTQREYYKPTYSLSLRWHSGAER</sequence>
<evidence type="ECO:0000256" key="9">
    <source>
        <dbReference type="RuleBase" id="RU003357"/>
    </source>
</evidence>
<comment type="subcellular location">
    <subcellularLocation>
        <location evidence="1 8">Cell outer membrane</location>
        <topology evidence="1 8">Multi-pass membrane protein</topology>
    </subcellularLocation>
</comment>
<dbReference type="Gene3D" id="2.170.130.10">
    <property type="entry name" value="TonB-dependent receptor, plug domain"/>
    <property type="match status" value="1"/>
</dbReference>
<evidence type="ECO:0000313" key="14">
    <source>
        <dbReference type="Proteomes" id="UP000290253"/>
    </source>
</evidence>
<evidence type="ECO:0000256" key="7">
    <source>
        <dbReference type="ARBA" id="ARBA00023237"/>
    </source>
</evidence>
<keyword evidence="2 8" id="KW-0813">Transport</keyword>
<dbReference type="EMBL" id="SDMK01000003">
    <property type="protein sequence ID" value="RXS94261.1"/>
    <property type="molecule type" value="Genomic_DNA"/>
</dbReference>
<dbReference type="InterPro" id="IPR010104">
    <property type="entry name" value="TonB_rcpt_bac"/>
</dbReference>
<comment type="similarity">
    <text evidence="8 9">Belongs to the TonB-dependent receptor family.</text>
</comment>
<feature type="domain" description="TonB-dependent receptor-like beta-barrel" evidence="11">
    <location>
        <begin position="501"/>
        <end position="894"/>
    </location>
</feature>
<evidence type="ECO:0000256" key="4">
    <source>
        <dbReference type="ARBA" id="ARBA00022692"/>
    </source>
</evidence>
<keyword evidence="14" id="KW-1185">Reference proteome</keyword>
<evidence type="ECO:0000256" key="3">
    <source>
        <dbReference type="ARBA" id="ARBA00022452"/>
    </source>
</evidence>